<protein>
    <recommendedName>
        <fullName evidence="3">SH3b domain-containing protein</fullName>
    </recommendedName>
</protein>
<dbReference type="STRING" id="402881.Plav_3642"/>
<dbReference type="Gene3D" id="2.30.30.40">
    <property type="entry name" value="SH3 Domains"/>
    <property type="match status" value="2"/>
</dbReference>
<accession>A7HZA7</accession>
<sequence length="199" mass="21415">MPERKRTIGKKTGRGLAAGGALLVALGCLTGMAQASDRIATAALEEREPLVRTPGTATGLPVPRYVSLKSGRANVRRGPGTDFPIDWVYRKSGMPLEVIAESNNWRRIRDHEGDGGWIWHTMLAGERSAIVDAQAADGGPVALYKEPDRQSAVMAYAERGLVARVTSCTGNWCHLEAGGAEGWVAQSALWGVYPGERFE</sequence>
<evidence type="ECO:0000313" key="2">
    <source>
        <dbReference type="Proteomes" id="UP000006377"/>
    </source>
</evidence>
<evidence type="ECO:0000313" key="1">
    <source>
        <dbReference type="EMBL" id="ABS65240.1"/>
    </source>
</evidence>
<evidence type="ECO:0008006" key="3">
    <source>
        <dbReference type="Google" id="ProtNLM"/>
    </source>
</evidence>
<gene>
    <name evidence="1" type="ordered locus">Plav_3642</name>
</gene>
<dbReference type="Proteomes" id="UP000006377">
    <property type="component" value="Chromosome"/>
</dbReference>
<dbReference type="HOGENOM" id="CLU_086360_0_0_5"/>
<dbReference type="eggNOG" id="COG3807">
    <property type="taxonomic scope" value="Bacteria"/>
</dbReference>
<keyword evidence="2" id="KW-1185">Reference proteome</keyword>
<reference evidence="1 2" key="1">
    <citation type="journal article" date="2011" name="Stand. Genomic Sci.">
        <title>Complete genome sequence of Parvibaculum lavamentivorans type strain (DS-1(T)).</title>
        <authorList>
            <person name="Schleheck D."/>
            <person name="Weiss M."/>
            <person name="Pitluck S."/>
            <person name="Bruce D."/>
            <person name="Land M.L."/>
            <person name="Han S."/>
            <person name="Saunders E."/>
            <person name="Tapia R."/>
            <person name="Detter C."/>
            <person name="Brettin T."/>
            <person name="Han J."/>
            <person name="Woyke T."/>
            <person name="Goodwin L."/>
            <person name="Pennacchio L."/>
            <person name="Nolan M."/>
            <person name="Cook A.M."/>
            <person name="Kjelleberg S."/>
            <person name="Thomas T."/>
        </authorList>
    </citation>
    <scope>NUCLEOTIDE SEQUENCE [LARGE SCALE GENOMIC DNA]</scope>
    <source>
        <strain evidence="2">DS-1 / DSM 13023 / NCIMB 13966</strain>
    </source>
</reference>
<proteinExistence type="predicted"/>
<organism evidence="1 2">
    <name type="scientific">Parvibaculum lavamentivorans (strain DS-1 / DSM 13023 / NCIMB 13966)</name>
    <dbReference type="NCBI Taxonomy" id="402881"/>
    <lineage>
        <taxon>Bacteria</taxon>
        <taxon>Pseudomonadati</taxon>
        <taxon>Pseudomonadota</taxon>
        <taxon>Alphaproteobacteria</taxon>
        <taxon>Hyphomicrobiales</taxon>
        <taxon>Parvibaculaceae</taxon>
        <taxon>Parvibaculum</taxon>
    </lineage>
</organism>
<dbReference type="InterPro" id="IPR010466">
    <property type="entry name" value="DUF1058"/>
</dbReference>
<name>A7HZA7_PARL1</name>
<dbReference type="RefSeq" id="WP_012112501.1">
    <property type="nucleotide sequence ID" value="NC_009719.1"/>
</dbReference>
<dbReference type="Pfam" id="PF06347">
    <property type="entry name" value="SH3_4"/>
    <property type="match status" value="2"/>
</dbReference>
<dbReference type="OrthoDB" id="9810773at2"/>
<dbReference type="EMBL" id="CP000774">
    <property type="protein sequence ID" value="ABS65240.1"/>
    <property type="molecule type" value="Genomic_DNA"/>
</dbReference>
<dbReference type="PROSITE" id="PS51257">
    <property type="entry name" value="PROKAR_LIPOPROTEIN"/>
    <property type="match status" value="1"/>
</dbReference>
<dbReference type="KEGG" id="pla:Plav_3642"/>
<dbReference type="AlphaFoldDB" id="A7HZA7"/>